<reference evidence="1 2" key="1">
    <citation type="journal article" date="2022" name="Genome Biol. Evol.">
        <title>The Spruce Budworm Genome: Reconstructing the Evolutionary History of Antifreeze Proteins.</title>
        <authorList>
            <person name="Beliveau C."/>
            <person name="Gagne P."/>
            <person name="Picq S."/>
            <person name="Vernygora O."/>
            <person name="Keeling C.I."/>
            <person name="Pinkney K."/>
            <person name="Doucet D."/>
            <person name="Wen F."/>
            <person name="Johnston J.S."/>
            <person name="Maaroufi H."/>
            <person name="Boyle B."/>
            <person name="Laroche J."/>
            <person name="Dewar K."/>
            <person name="Juretic N."/>
            <person name="Blackburn G."/>
            <person name="Nisole A."/>
            <person name="Brunet B."/>
            <person name="Brandao M."/>
            <person name="Lumley L."/>
            <person name="Duan J."/>
            <person name="Quan G."/>
            <person name="Lucarotti C.J."/>
            <person name="Roe A.D."/>
            <person name="Sperling F.A.H."/>
            <person name="Levesque R.C."/>
            <person name="Cusson M."/>
        </authorList>
    </citation>
    <scope>NUCLEOTIDE SEQUENCE [LARGE SCALE GENOMIC DNA]</scope>
    <source>
        <strain evidence="1">Glfc:IPQL:Cfum</strain>
    </source>
</reference>
<keyword evidence="2" id="KW-1185">Reference proteome</keyword>
<protein>
    <submittedName>
        <fullName evidence="1">Uncharacterized protein</fullName>
    </submittedName>
</protein>
<sequence>MSTSKILFEKGRRMMSESDLEIEVDADDDVWDDRKLNDAYDKALKIANHKKPRKEKLSKPSASKMPKKEEWKPGMGCRALYEEDGLEYEAFVLRIINEKECVVRFLGYDNCEIVPINTLKESLGKKERQKQIEQATVKTDDQTNNMEWKEVESDRVPSPGSTAGLSGSADAAAAAHGASRPSRLRGPGCLLNAAQLSTARP</sequence>
<gene>
    <name evidence="1" type="ORF">MSG28_012153</name>
</gene>
<dbReference type="Proteomes" id="UP001064048">
    <property type="component" value="Chromosome 21"/>
</dbReference>
<name>A0ACC0KBW9_CHOFU</name>
<dbReference type="EMBL" id="CM046121">
    <property type="protein sequence ID" value="KAI8434002.1"/>
    <property type="molecule type" value="Genomic_DNA"/>
</dbReference>
<organism evidence="1 2">
    <name type="scientific">Choristoneura fumiferana</name>
    <name type="common">Spruce budworm moth</name>
    <name type="synonym">Archips fumiferana</name>
    <dbReference type="NCBI Taxonomy" id="7141"/>
    <lineage>
        <taxon>Eukaryota</taxon>
        <taxon>Metazoa</taxon>
        <taxon>Ecdysozoa</taxon>
        <taxon>Arthropoda</taxon>
        <taxon>Hexapoda</taxon>
        <taxon>Insecta</taxon>
        <taxon>Pterygota</taxon>
        <taxon>Neoptera</taxon>
        <taxon>Endopterygota</taxon>
        <taxon>Lepidoptera</taxon>
        <taxon>Glossata</taxon>
        <taxon>Ditrysia</taxon>
        <taxon>Tortricoidea</taxon>
        <taxon>Tortricidae</taxon>
        <taxon>Tortricinae</taxon>
        <taxon>Choristoneura</taxon>
    </lineage>
</organism>
<proteinExistence type="predicted"/>
<evidence type="ECO:0000313" key="2">
    <source>
        <dbReference type="Proteomes" id="UP001064048"/>
    </source>
</evidence>
<accession>A0ACC0KBW9</accession>
<comment type="caution">
    <text evidence="1">The sequence shown here is derived from an EMBL/GenBank/DDBJ whole genome shotgun (WGS) entry which is preliminary data.</text>
</comment>
<evidence type="ECO:0000313" key="1">
    <source>
        <dbReference type="EMBL" id="KAI8434002.1"/>
    </source>
</evidence>